<evidence type="ECO:0000313" key="2">
    <source>
        <dbReference type="EMBL" id="TCP20731.1"/>
    </source>
</evidence>
<dbReference type="EMBL" id="SLXL01000017">
    <property type="protein sequence ID" value="TCP20731.1"/>
    <property type="molecule type" value="Genomic_DNA"/>
</dbReference>
<dbReference type="SUPFAM" id="SSF46689">
    <property type="entry name" value="Homeodomain-like"/>
    <property type="match status" value="1"/>
</dbReference>
<evidence type="ECO:0000313" key="3">
    <source>
        <dbReference type="Proteomes" id="UP000295733"/>
    </source>
</evidence>
<dbReference type="GO" id="GO:0006313">
    <property type="term" value="P:DNA transposition"/>
    <property type="evidence" value="ECO:0007669"/>
    <property type="project" value="InterPro"/>
</dbReference>
<dbReference type="Proteomes" id="UP000295733">
    <property type="component" value="Unassembled WGS sequence"/>
</dbReference>
<dbReference type="GO" id="GO:0004803">
    <property type="term" value="F:transposase activity"/>
    <property type="evidence" value="ECO:0007669"/>
    <property type="project" value="InterPro"/>
</dbReference>
<dbReference type="InterPro" id="IPR009057">
    <property type="entry name" value="Homeodomain-like_sf"/>
</dbReference>
<proteinExistence type="predicted"/>
<name>A0A4R2NH98_RHOAD</name>
<dbReference type="InterPro" id="IPR002514">
    <property type="entry name" value="Transposase_8"/>
</dbReference>
<feature type="region of interest" description="Disordered" evidence="1">
    <location>
        <begin position="75"/>
        <end position="96"/>
    </location>
</feature>
<reference evidence="2 3" key="1">
    <citation type="submission" date="2019-03" db="EMBL/GenBank/DDBJ databases">
        <title>Genomic Encyclopedia of Type Strains, Phase IV (KMG-IV): sequencing the most valuable type-strain genomes for metagenomic binning, comparative biology and taxonomic classification.</title>
        <authorList>
            <person name="Goeker M."/>
        </authorList>
    </citation>
    <scope>NUCLEOTIDE SEQUENCE [LARGE SCALE GENOMIC DNA]</scope>
    <source>
        <strain evidence="2 3">DSM 2781</strain>
    </source>
</reference>
<keyword evidence="3" id="KW-1185">Reference proteome</keyword>
<dbReference type="Gene3D" id="1.10.10.60">
    <property type="entry name" value="Homeodomain-like"/>
    <property type="match status" value="1"/>
</dbReference>
<dbReference type="GO" id="GO:0003677">
    <property type="term" value="F:DNA binding"/>
    <property type="evidence" value="ECO:0007669"/>
    <property type="project" value="InterPro"/>
</dbReference>
<comment type="caution">
    <text evidence="2">The sequence shown here is derived from an EMBL/GenBank/DDBJ whole genome shotgun (WGS) entry which is preliminary data.</text>
</comment>
<gene>
    <name evidence="2" type="ORF">EV656_1174</name>
</gene>
<dbReference type="OrthoDB" id="9803878at2"/>
<sequence>MAEKRTEEFKREAVRIALTSGLPRRQVAADLGVGLSTLNKWIKAHGDAGTVPQKEAELVKEIERLRRELRLVTEERETLKNDPGPAPACAEQQQRW</sequence>
<dbReference type="AlphaFoldDB" id="A0A4R2NH98"/>
<accession>A0A4R2NH98</accession>
<dbReference type="Pfam" id="PF01527">
    <property type="entry name" value="HTH_Tnp_1"/>
    <property type="match status" value="1"/>
</dbReference>
<organism evidence="2 3">
    <name type="scientific">Rhodovulum adriaticum</name>
    <name type="common">Rhodopseudomonas adriatica</name>
    <dbReference type="NCBI Taxonomy" id="35804"/>
    <lineage>
        <taxon>Bacteria</taxon>
        <taxon>Pseudomonadati</taxon>
        <taxon>Pseudomonadota</taxon>
        <taxon>Alphaproteobacteria</taxon>
        <taxon>Rhodobacterales</taxon>
        <taxon>Paracoccaceae</taxon>
        <taxon>Rhodovulum</taxon>
    </lineage>
</organism>
<protein>
    <submittedName>
        <fullName evidence="2">Transposase</fullName>
    </submittedName>
</protein>
<evidence type="ECO:0000256" key="1">
    <source>
        <dbReference type="SAM" id="MobiDB-lite"/>
    </source>
</evidence>